<evidence type="ECO:0000313" key="3">
    <source>
        <dbReference type="Proteomes" id="UP000007350"/>
    </source>
</evidence>
<keyword evidence="3" id="KW-1185">Reference proteome</keyword>
<reference evidence="2 3" key="1">
    <citation type="journal article" date="2012" name="BMC Genomics">
        <title>Comparative genomic analysis of human infective Trypanosoma cruzi lineages with the bat-restricted subspecies T. cruzi marinkellei.</title>
        <authorList>
            <person name="Franzen O."/>
            <person name="Talavera-Lopez C."/>
            <person name="Ochaya S."/>
            <person name="Butler C.E."/>
            <person name="Messenger L.A."/>
            <person name="Lewis M.D."/>
            <person name="Llewellyn M.S."/>
            <person name="Marinkelle C.J."/>
            <person name="Tyler K.M."/>
            <person name="Miles M.A."/>
            <person name="Andersson B."/>
        </authorList>
    </citation>
    <scope>NUCLEOTIDE SEQUENCE [LARGE SCALE GENOMIC DNA]</scope>
    <source>
        <strain evidence="2 3">B7</strain>
    </source>
</reference>
<comment type="caution">
    <text evidence="2">The sequence shown here is derived from an EMBL/GenBank/DDBJ whole genome shotgun (WGS) entry which is preliminary data.</text>
</comment>
<feature type="region of interest" description="Disordered" evidence="1">
    <location>
        <begin position="25"/>
        <end position="63"/>
    </location>
</feature>
<dbReference type="EMBL" id="AHKC01014491">
    <property type="protein sequence ID" value="EKF28910.1"/>
    <property type="molecule type" value="Genomic_DNA"/>
</dbReference>
<dbReference type="Proteomes" id="UP000007350">
    <property type="component" value="Unassembled WGS sequence"/>
</dbReference>
<sequence length="241" mass="26057">MTTTTTTTTNVKVVETNASRLQSNGIVTPATGGVTEYTSKGCDRNNSNNSSGSGSGSVGNSAHVSPSRFVVGSTRHVSFNTNSSALGNRARLSSVSLSNTQMQAVRKFFGSRVSGDMKPIISHVSVSGNPLPLQTTSSHNTSITPVNSNVDVTSIPISSSSLQCPSSNKEMTSLLMSELPLPHVSLRQCTFTLPVSNAVGTQSHSCYEKEEERDYFLQKVTPQLHRMLPKWEKNMWIMKWN</sequence>
<proteinExistence type="predicted"/>
<organism evidence="2 3">
    <name type="scientific">Trypanosoma cruzi marinkellei</name>
    <dbReference type="NCBI Taxonomy" id="85056"/>
    <lineage>
        <taxon>Eukaryota</taxon>
        <taxon>Discoba</taxon>
        <taxon>Euglenozoa</taxon>
        <taxon>Kinetoplastea</taxon>
        <taxon>Metakinetoplastina</taxon>
        <taxon>Trypanosomatida</taxon>
        <taxon>Trypanosomatidae</taxon>
        <taxon>Trypanosoma</taxon>
        <taxon>Schizotrypanum</taxon>
    </lineage>
</organism>
<name>K2MP72_TRYCR</name>
<gene>
    <name evidence="2" type="ORF">MOQ_007324</name>
</gene>
<evidence type="ECO:0000256" key="1">
    <source>
        <dbReference type="SAM" id="MobiDB-lite"/>
    </source>
</evidence>
<evidence type="ECO:0000313" key="2">
    <source>
        <dbReference type="EMBL" id="EKF28910.1"/>
    </source>
</evidence>
<protein>
    <submittedName>
        <fullName evidence="2">Dual specificity protein phosphatase, putative</fullName>
    </submittedName>
</protein>
<accession>K2MP72</accession>
<dbReference type="AlphaFoldDB" id="K2MP72"/>